<keyword evidence="2" id="KW-1185">Reference proteome</keyword>
<proteinExistence type="predicted"/>
<protein>
    <submittedName>
        <fullName evidence="1">Transcriptional regulator</fullName>
    </submittedName>
</protein>
<evidence type="ECO:0000313" key="2">
    <source>
        <dbReference type="Proteomes" id="UP001156694"/>
    </source>
</evidence>
<sequence>MKQDQKLPADIRDSLANLGEDIRHARLRREIPMDVLARLAGTTRLTLGKVERGAPNVSIGIYAQVLYQLGLLDALGHVADPAYDIEGRKLAIKPLPMRGRGAKTR</sequence>
<dbReference type="EMBL" id="BSNN01000005">
    <property type="protein sequence ID" value="GLQ35816.1"/>
    <property type="molecule type" value="Genomic_DNA"/>
</dbReference>
<name>A0ABQ5VXL4_9RHOB</name>
<organism evidence="1 2">
    <name type="scientific">Amylibacter marinus</name>
    <dbReference type="NCBI Taxonomy" id="1475483"/>
    <lineage>
        <taxon>Bacteria</taxon>
        <taxon>Pseudomonadati</taxon>
        <taxon>Pseudomonadota</taxon>
        <taxon>Alphaproteobacteria</taxon>
        <taxon>Rhodobacterales</taxon>
        <taxon>Paracoccaceae</taxon>
        <taxon>Amylibacter</taxon>
    </lineage>
</organism>
<dbReference type="Gene3D" id="1.10.260.40">
    <property type="entry name" value="lambda repressor-like DNA-binding domains"/>
    <property type="match status" value="1"/>
</dbReference>
<dbReference type="Proteomes" id="UP001156694">
    <property type="component" value="Unassembled WGS sequence"/>
</dbReference>
<gene>
    <name evidence="1" type="ORF">GCM10007939_20990</name>
</gene>
<dbReference type="RefSeq" id="WP_284378805.1">
    <property type="nucleotide sequence ID" value="NZ_BSNN01000005.1"/>
</dbReference>
<reference evidence="2" key="1">
    <citation type="journal article" date="2019" name="Int. J. Syst. Evol. Microbiol.">
        <title>The Global Catalogue of Microorganisms (GCM) 10K type strain sequencing project: providing services to taxonomists for standard genome sequencing and annotation.</title>
        <authorList>
            <consortium name="The Broad Institute Genomics Platform"/>
            <consortium name="The Broad Institute Genome Sequencing Center for Infectious Disease"/>
            <person name="Wu L."/>
            <person name="Ma J."/>
        </authorList>
    </citation>
    <scope>NUCLEOTIDE SEQUENCE [LARGE SCALE GENOMIC DNA]</scope>
    <source>
        <strain evidence="2">NBRC 110140</strain>
    </source>
</reference>
<evidence type="ECO:0000313" key="1">
    <source>
        <dbReference type="EMBL" id="GLQ35816.1"/>
    </source>
</evidence>
<dbReference type="InterPro" id="IPR010982">
    <property type="entry name" value="Lambda_DNA-bd_dom_sf"/>
</dbReference>
<comment type="caution">
    <text evidence="1">The sequence shown here is derived from an EMBL/GenBank/DDBJ whole genome shotgun (WGS) entry which is preliminary data.</text>
</comment>
<dbReference type="SUPFAM" id="SSF47413">
    <property type="entry name" value="lambda repressor-like DNA-binding domains"/>
    <property type="match status" value="1"/>
</dbReference>
<accession>A0ABQ5VXL4</accession>